<name>A0A0J6CZR4_9BACL</name>
<dbReference type="EMBL" id="SWFM01000001">
    <property type="protein sequence ID" value="TKD71577.1"/>
    <property type="molecule type" value="Genomic_DNA"/>
</dbReference>
<evidence type="ECO:0000313" key="4">
    <source>
        <dbReference type="Proteomes" id="UP000310541"/>
    </source>
</evidence>
<sequence length="42" mass="5105">MRKSKKVSFKELVMQNKLELMNDKKAIERIEDKFEQKHAKNL</sequence>
<evidence type="ECO:0000313" key="3">
    <source>
        <dbReference type="Proteomes" id="UP000035996"/>
    </source>
</evidence>
<accession>A0A4U1ML00</accession>
<protein>
    <submittedName>
        <fullName evidence="2">FbpB family small basic protein</fullName>
    </submittedName>
    <submittedName>
        <fullName evidence="1">Spore protein N</fullName>
    </submittedName>
</protein>
<dbReference type="InterPro" id="IPR025004">
    <property type="entry name" value="SenN/SenS"/>
</dbReference>
<comment type="caution">
    <text evidence="1">The sequence shown here is derived from an EMBL/GenBank/DDBJ whole genome shotgun (WGS) entry which is preliminary data.</text>
</comment>
<keyword evidence="3" id="KW-1185">Reference proteome</keyword>
<dbReference type="Proteomes" id="UP000310541">
    <property type="component" value="Unassembled WGS sequence"/>
</dbReference>
<evidence type="ECO:0000313" key="2">
    <source>
        <dbReference type="EMBL" id="TKD71577.1"/>
    </source>
</evidence>
<reference evidence="2 4" key="2">
    <citation type="submission" date="2019-04" db="EMBL/GenBank/DDBJ databases">
        <title>Genome sequence of Bacillus hwajinpoensis strain Y2.</title>
        <authorList>
            <person name="Fair J.L."/>
            <person name="Maclea K.S."/>
        </authorList>
    </citation>
    <scope>NUCLEOTIDE SEQUENCE [LARGE SCALE GENOMIC DNA]</scope>
    <source>
        <strain evidence="2 4">Y2</strain>
    </source>
</reference>
<dbReference type="STRING" id="157733.AB986_04600"/>
<dbReference type="Proteomes" id="UP000035996">
    <property type="component" value="Unassembled WGS sequence"/>
</dbReference>
<dbReference type="AlphaFoldDB" id="A0A0J6CZR4"/>
<dbReference type="OrthoDB" id="2991278at2"/>
<reference evidence="1" key="1">
    <citation type="submission" date="2015-06" db="EMBL/GenBank/DDBJ databases">
        <authorList>
            <person name="Liu B."/>
            <person name="Wang J."/>
            <person name="Zhu Y."/>
            <person name="Liu G."/>
            <person name="Chen Q."/>
            <person name="Zheng C."/>
            <person name="Che J."/>
            <person name="Ge C."/>
            <person name="Shi H."/>
            <person name="Pan Z."/>
            <person name="Liu X."/>
        </authorList>
    </citation>
    <scope>NUCLEOTIDE SEQUENCE [LARGE SCALE GENOMIC DNA]</scope>
    <source>
        <strain evidence="1">DSM 16346</strain>
    </source>
</reference>
<dbReference type="RefSeq" id="WP_048309684.1">
    <property type="nucleotide sequence ID" value="NZ_CP119526.1"/>
</dbReference>
<gene>
    <name evidence="1" type="ORF">AB986_04600</name>
    <name evidence="2" type="ORF">FBF83_01870</name>
</gene>
<dbReference type="Pfam" id="PF13040">
    <property type="entry name" value="Fur_reg_FbpB"/>
    <property type="match status" value="1"/>
</dbReference>
<evidence type="ECO:0000313" key="1">
    <source>
        <dbReference type="EMBL" id="KMM38568.1"/>
    </source>
</evidence>
<dbReference type="EMBL" id="LELK01000001">
    <property type="protein sequence ID" value="KMM38568.1"/>
    <property type="molecule type" value="Genomic_DNA"/>
</dbReference>
<organism evidence="1 3">
    <name type="scientific">Guptibacillus hwajinpoensis</name>
    <dbReference type="NCBI Taxonomy" id="208199"/>
    <lineage>
        <taxon>Bacteria</taxon>
        <taxon>Bacillati</taxon>
        <taxon>Bacillota</taxon>
        <taxon>Bacilli</taxon>
        <taxon>Bacillales</taxon>
        <taxon>Guptibacillaceae</taxon>
        <taxon>Guptibacillus</taxon>
    </lineage>
</organism>
<dbReference type="GeneID" id="301326674"/>
<proteinExistence type="predicted"/>
<accession>A0A0J6CZR4</accession>